<protein>
    <submittedName>
        <fullName evidence="2">Uncharacterized protein</fullName>
    </submittedName>
</protein>
<sequence>MSFSDFKVNIYVIHLFLKVLTTISDIFKLVNLIVVSDDFMNVWYW</sequence>
<gene>
    <name evidence="2" type="ORF">SAMN05444277_101124</name>
</gene>
<organism evidence="2 3">
    <name type="scientific">Parafilimonas terrae</name>
    <dbReference type="NCBI Taxonomy" id="1465490"/>
    <lineage>
        <taxon>Bacteria</taxon>
        <taxon>Pseudomonadati</taxon>
        <taxon>Bacteroidota</taxon>
        <taxon>Chitinophagia</taxon>
        <taxon>Chitinophagales</taxon>
        <taxon>Chitinophagaceae</taxon>
        <taxon>Parafilimonas</taxon>
    </lineage>
</organism>
<dbReference type="EMBL" id="FOXQ01000001">
    <property type="protein sequence ID" value="SFP54698.1"/>
    <property type="molecule type" value="Genomic_DNA"/>
</dbReference>
<keyword evidence="1" id="KW-1133">Transmembrane helix</keyword>
<reference evidence="2 3" key="1">
    <citation type="submission" date="2016-10" db="EMBL/GenBank/DDBJ databases">
        <authorList>
            <person name="de Groot N.N."/>
        </authorList>
    </citation>
    <scope>NUCLEOTIDE SEQUENCE [LARGE SCALE GENOMIC DNA]</scope>
    <source>
        <strain evidence="2 3">DSM 28286</strain>
    </source>
</reference>
<evidence type="ECO:0000313" key="3">
    <source>
        <dbReference type="Proteomes" id="UP000199031"/>
    </source>
</evidence>
<keyword evidence="1" id="KW-0472">Membrane</keyword>
<dbReference type="Proteomes" id="UP000199031">
    <property type="component" value="Unassembled WGS sequence"/>
</dbReference>
<accession>A0A1I5R827</accession>
<dbReference type="AlphaFoldDB" id="A0A1I5R827"/>
<evidence type="ECO:0000313" key="2">
    <source>
        <dbReference type="EMBL" id="SFP54698.1"/>
    </source>
</evidence>
<keyword evidence="1" id="KW-0812">Transmembrane</keyword>
<dbReference type="STRING" id="1465490.SAMN05444277_101124"/>
<feature type="transmembrane region" description="Helical" evidence="1">
    <location>
        <begin position="12"/>
        <end position="35"/>
    </location>
</feature>
<keyword evidence="3" id="KW-1185">Reference proteome</keyword>
<proteinExistence type="predicted"/>
<evidence type="ECO:0000256" key="1">
    <source>
        <dbReference type="SAM" id="Phobius"/>
    </source>
</evidence>
<name>A0A1I5R827_9BACT</name>